<gene>
    <name evidence="4" type="ORF">H257_13258</name>
</gene>
<sequence length="467" mass="51144">MVTKRLPLPVPKGFFVCPPLNPIAVNVLKQRAQVGFSDLLADCQLEAETIRWKLDSDIDGLVLYSGSHSHSVGATSSNAASILAVTTIQATIDELPSMLRFDSHDLFADFCASYYTDVVDCASLYTLSATESPEYVGIKWEALQSPVQGFMKSRDCSVVECSKSFTQRDGVRGYARSVESVDIACVPDLNATFGLVRMQIGRCGFVLKETRRLGVLQAMFLLQADLKGSIPQWMIRLVLRGRAKALAGLDAYFRQRRLAAVAMLSPCDVVPLTKRQRCAVCQDKLQDRISARFNCSVCGEVVCSTCQNVWYLKDQHRKASVCTQCSVEPKGPARFHRVSITSKSGTSLSHTSVLDDEAGYLCTGVDLQFADAYAALDTIVMESVRGHNSNRRQSVPVGLPTCNKPTIRPTSSSAPPLVHLYTPPPQRGNVTSNDSKVDLLLQQLKELDFDDAVLAQFQASRVGSSDV</sequence>
<keyword evidence="1" id="KW-0863">Zinc-finger</keyword>
<reference evidence="4" key="1">
    <citation type="submission" date="2013-12" db="EMBL/GenBank/DDBJ databases">
        <title>The Genome Sequence of Aphanomyces astaci APO3.</title>
        <authorList>
            <consortium name="The Broad Institute Genomics Platform"/>
            <person name="Russ C."/>
            <person name="Tyler B."/>
            <person name="van West P."/>
            <person name="Dieguez-Uribeondo J."/>
            <person name="Young S.K."/>
            <person name="Zeng Q."/>
            <person name="Gargeya S."/>
            <person name="Fitzgerald M."/>
            <person name="Abouelleil A."/>
            <person name="Alvarado L."/>
            <person name="Chapman S.B."/>
            <person name="Gainer-Dewar J."/>
            <person name="Goldberg J."/>
            <person name="Griggs A."/>
            <person name="Gujja S."/>
            <person name="Hansen M."/>
            <person name="Howarth C."/>
            <person name="Imamovic A."/>
            <person name="Ireland A."/>
            <person name="Larimer J."/>
            <person name="McCowan C."/>
            <person name="Murphy C."/>
            <person name="Pearson M."/>
            <person name="Poon T.W."/>
            <person name="Priest M."/>
            <person name="Roberts A."/>
            <person name="Saif S."/>
            <person name="Shea T."/>
            <person name="Sykes S."/>
            <person name="Wortman J."/>
            <person name="Nusbaum C."/>
            <person name="Birren B."/>
        </authorList>
    </citation>
    <scope>NUCLEOTIDE SEQUENCE [LARGE SCALE GENOMIC DNA]</scope>
    <source>
        <strain evidence="4">APO3</strain>
    </source>
</reference>
<dbReference type="SUPFAM" id="SSF55961">
    <property type="entry name" value="Bet v1-like"/>
    <property type="match status" value="1"/>
</dbReference>
<proteinExistence type="predicted"/>
<dbReference type="InterPro" id="IPR001841">
    <property type="entry name" value="Znf_RING"/>
</dbReference>
<keyword evidence="1" id="KW-0862">Zinc</keyword>
<keyword evidence="1" id="KW-0479">Metal-binding</keyword>
<dbReference type="Gene3D" id="3.30.40.10">
    <property type="entry name" value="Zinc/RING finger domain, C3HC4 (zinc finger)"/>
    <property type="match status" value="1"/>
</dbReference>
<feature type="domain" description="RING-type" evidence="3">
    <location>
        <begin position="278"/>
        <end position="326"/>
    </location>
</feature>
<dbReference type="Gene3D" id="3.30.530.20">
    <property type="match status" value="1"/>
</dbReference>
<dbReference type="PROSITE" id="PS50089">
    <property type="entry name" value="ZF_RING_2"/>
    <property type="match status" value="1"/>
</dbReference>
<dbReference type="GO" id="GO:0008270">
    <property type="term" value="F:zinc ion binding"/>
    <property type="evidence" value="ECO:0007669"/>
    <property type="project" value="UniProtKB-KW"/>
</dbReference>
<protein>
    <recommendedName>
        <fullName evidence="3">RING-type domain-containing protein</fullName>
    </recommendedName>
</protein>
<feature type="region of interest" description="Disordered" evidence="2">
    <location>
        <begin position="390"/>
        <end position="417"/>
    </location>
</feature>
<dbReference type="PANTHER" id="PTHR13510:SF44">
    <property type="entry name" value="RABENOSYN-5"/>
    <property type="match status" value="1"/>
</dbReference>
<accession>W4FX28</accession>
<dbReference type="InterPro" id="IPR023393">
    <property type="entry name" value="START-like_dom_sf"/>
</dbReference>
<dbReference type="RefSeq" id="XP_009839024.1">
    <property type="nucleotide sequence ID" value="XM_009840722.1"/>
</dbReference>
<dbReference type="VEuPathDB" id="FungiDB:H257_13258"/>
<evidence type="ECO:0000259" key="3">
    <source>
        <dbReference type="PROSITE" id="PS50089"/>
    </source>
</evidence>
<dbReference type="SUPFAM" id="SSF57903">
    <property type="entry name" value="FYVE/PHD zinc finger"/>
    <property type="match status" value="1"/>
</dbReference>
<dbReference type="OrthoDB" id="67328at2759"/>
<dbReference type="InterPro" id="IPR013083">
    <property type="entry name" value="Znf_RING/FYVE/PHD"/>
</dbReference>
<dbReference type="PANTHER" id="PTHR13510">
    <property type="entry name" value="FYVE-FINGER-CONTAINING RAB5 EFFECTOR PROTEIN RABENOSYN-5-RELATED"/>
    <property type="match status" value="1"/>
</dbReference>
<evidence type="ECO:0000256" key="2">
    <source>
        <dbReference type="SAM" id="MobiDB-lite"/>
    </source>
</evidence>
<name>W4FX28_APHAT</name>
<dbReference type="AlphaFoldDB" id="W4FX28"/>
<dbReference type="EMBL" id="KI913160">
    <property type="protein sequence ID" value="ETV71359.1"/>
    <property type="molecule type" value="Genomic_DNA"/>
</dbReference>
<evidence type="ECO:0000313" key="4">
    <source>
        <dbReference type="EMBL" id="ETV71359.1"/>
    </source>
</evidence>
<evidence type="ECO:0000256" key="1">
    <source>
        <dbReference type="PROSITE-ProRule" id="PRU00175"/>
    </source>
</evidence>
<dbReference type="GeneID" id="20815254"/>
<dbReference type="InterPro" id="IPR052727">
    <property type="entry name" value="Rab4/Rab5_effector"/>
</dbReference>
<dbReference type="InterPro" id="IPR011011">
    <property type="entry name" value="Znf_FYVE_PHD"/>
</dbReference>
<organism evidence="4">
    <name type="scientific">Aphanomyces astaci</name>
    <name type="common">Crayfish plague agent</name>
    <dbReference type="NCBI Taxonomy" id="112090"/>
    <lineage>
        <taxon>Eukaryota</taxon>
        <taxon>Sar</taxon>
        <taxon>Stramenopiles</taxon>
        <taxon>Oomycota</taxon>
        <taxon>Saprolegniomycetes</taxon>
        <taxon>Saprolegniales</taxon>
        <taxon>Verrucalvaceae</taxon>
        <taxon>Aphanomyces</taxon>
    </lineage>
</organism>